<dbReference type="SUPFAM" id="SSF54862">
    <property type="entry name" value="4Fe-4S ferredoxins"/>
    <property type="match status" value="1"/>
</dbReference>
<dbReference type="GO" id="GO:0016491">
    <property type="term" value="F:oxidoreductase activity"/>
    <property type="evidence" value="ECO:0007669"/>
    <property type="project" value="UniProtKB-ARBA"/>
</dbReference>
<dbReference type="PANTHER" id="PTHR43196:SF2">
    <property type="entry name" value="PHOSPHOADENOSINE PHOSPHOSULFATE REDUCTASE"/>
    <property type="match status" value="1"/>
</dbReference>
<dbReference type="CDD" id="cd23947">
    <property type="entry name" value="PAPS_reductase-like_YbdN"/>
    <property type="match status" value="1"/>
</dbReference>
<dbReference type="InterPro" id="IPR017896">
    <property type="entry name" value="4Fe4S_Fe-S-bd"/>
</dbReference>
<dbReference type="Gene3D" id="3.40.50.620">
    <property type="entry name" value="HUPs"/>
    <property type="match status" value="1"/>
</dbReference>
<dbReference type="InterPro" id="IPR017900">
    <property type="entry name" value="4Fe4S_Fe_S_CS"/>
</dbReference>
<dbReference type="Pfam" id="PF01507">
    <property type="entry name" value="PAPS_reduct"/>
    <property type="match status" value="1"/>
</dbReference>
<feature type="domain" description="4Fe-4S ferredoxin-type" evidence="1">
    <location>
        <begin position="563"/>
        <end position="592"/>
    </location>
</feature>
<proteinExistence type="predicted"/>
<organism evidence="2">
    <name type="scientific">Thermogladius calderae</name>
    <dbReference type="NCBI Taxonomy" id="1200300"/>
    <lineage>
        <taxon>Archaea</taxon>
        <taxon>Thermoproteota</taxon>
        <taxon>Thermoprotei</taxon>
        <taxon>Desulfurococcales</taxon>
        <taxon>Desulfurococcaceae</taxon>
        <taxon>Thermogladius</taxon>
    </lineage>
</organism>
<dbReference type="SUPFAM" id="SSF52402">
    <property type="entry name" value="Adenine nucleotide alpha hydrolases-like"/>
    <property type="match status" value="1"/>
</dbReference>
<evidence type="ECO:0000259" key="1">
    <source>
        <dbReference type="PROSITE" id="PS51379"/>
    </source>
</evidence>
<accession>A0A7J3XX84</accession>
<dbReference type="Gene3D" id="3.30.70.20">
    <property type="match status" value="1"/>
</dbReference>
<protein>
    <submittedName>
        <fullName evidence="2">Phosphoadenosine phosphosulfate reductase</fullName>
    </submittedName>
</protein>
<dbReference type="PANTHER" id="PTHR43196">
    <property type="entry name" value="SULFATE ADENYLYLTRANSFERASE SUBUNIT 2"/>
    <property type="match status" value="1"/>
</dbReference>
<dbReference type="PROSITE" id="PS00198">
    <property type="entry name" value="4FE4S_FER_1"/>
    <property type="match status" value="1"/>
</dbReference>
<dbReference type="InterPro" id="IPR050128">
    <property type="entry name" value="Sulfate_adenylyltrnsfr_sub2"/>
</dbReference>
<dbReference type="AlphaFoldDB" id="A0A7J3XX84"/>
<name>A0A7J3XX84_9CREN</name>
<gene>
    <name evidence="2" type="ORF">ENM60_00525</name>
</gene>
<dbReference type="PROSITE" id="PS51379">
    <property type="entry name" value="4FE4S_FER_2"/>
    <property type="match status" value="1"/>
</dbReference>
<sequence>MPRTWPKVAKIYWDPYDDLPVIQPRQDEIDLYYVLRLTEPGDAKIARPGDLARLRETVINEFGSDKLYKALFEDRVVLLNKVPHWDLMWEVASSGNVWGQLYFNPFIDSWRFRLSYHGAYEVLDRGLVDHVKVDSKYFYTNMAVNSPSTSQRSIVVLDYKGRIRGIAERVDGRFIITKTFYDQRPPVETSRKPSSIQDVVKKNIDGLMALEEKSIRHLLRVHRKYSYKPVVSYSGGKDSLVSLHLAVKAFGSVDVLFNDTGIELPETLNNVEEVSGKYGLNLVTASAGNMFWSAVETFGPPGKDYRWCCKIIKLVPIAKTSRVKWPNGALNIVGQRAYESLDRAKSPVLWRNKWVPHLVSTTPIQDWSQLSIWLYIYANNLPYNKLYDRGFDRLGCYLCPSSYLAEFKDVSTHYPCLWGRWVEVLNRWRSRLNQPEEWVKYGLWRWLTPASAKKRISKRLPGYVIDWRREYVSRLLSSQARLAPLKVEREGGSARILFNDVVIDEESQQVFSENTRMLASKIWREGGTIFIETKNTRIRVAGNTMFVEPFTRDENVEDLADILKVIYRTRSCVKCASCILWCPLNVIKMTPRGPLPRTPCPSCKLCIDTCPLADQLVEKVVIPLILDNPKAFKRASRRHSDHTLELFSKLYKLPRGGKEASSGLG</sequence>
<dbReference type="InterPro" id="IPR002500">
    <property type="entry name" value="PAPS_reduct_dom"/>
</dbReference>
<evidence type="ECO:0000313" key="2">
    <source>
        <dbReference type="EMBL" id="HHP67276.1"/>
    </source>
</evidence>
<dbReference type="EMBL" id="DRYK01000014">
    <property type="protein sequence ID" value="HHP67276.1"/>
    <property type="molecule type" value="Genomic_DNA"/>
</dbReference>
<dbReference type="InterPro" id="IPR014729">
    <property type="entry name" value="Rossmann-like_a/b/a_fold"/>
</dbReference>
<comment type="caution">
    <text evidence="2">The sequence shown here is derived from an EMBL/GenBank/DDBJ whole genome shotgun (WGS) entry which is preliminary data.</text>
</comment>
<reference evidence="2" key="1">
    <citation type="journal article" date="2020" name="mSystems">
        <title>Genome- and Community-Level Interaction Insights into Carbon Utilization and Element Cycling Functions of Hydrothermarchaeota in Hydrothermal Sediment.</title>
        <authorList>
            <person name="Zhou Z."/>
            <person name="Liu Y."/>
            <person name="Xu W."/>
            <person name="Pan J."/>
            <person name="Luo Z.H."/>
            <person name="Li M."/>
        </authorList>
    </citation>
    <scope>NUCLEOTIDE SEQUENCE [LARGE SCALE GENOMIC DNA]</scope>
    <source>
        <strain evidence="2">SpSt-110</strain>
    </source>
</reference>